<keyword evidence="1" id="KW-1133">Transmembrane helix</keyword>
<dbReference type="OrthoDB" id="247707at2"/>
<feature type="transmembrane region" description="Helical" evidence="1">
    <location>
        <begin position="12"/>
        <end position="31"/>
    </location>
</feature>
<name>A0A517SQI7_9BACT</name>
<reference evidence="2 3" key="1">
    <citation type="submission" date="2019-02" db="EMBL/GenBank/DDBJ databases">
        <title>Deep-cultivation of Planctomycetes and their phenomic and genomic characterization uncovers novel biology.</title>
        <authorList>
            <person name="Wiegand S."/>
            <person name="Jogler M."/>
            <person name="Boedeker C."/>
            <person name="Pinto D."/>
            <person name="Vollmers J."/>
            <person name="Rivas-Marin E."/>
            <person name="Kohn T."/>
            <person name="Peeters S.H."/>
            <person name="Heuer A."/>
            <person name="Rast P."/>
            <person name="Oberbeckmann S."/>
            <person name="Bunk B."/>
            <person name="Jeske O."/>
            <person name="Meyerdierks A."/>
            <person name="Storesund J.E."/>
            <person name="Kallscheuer N."/>
            <person name="Luecker S."/>
            <person name="Lage O.M."/>
            <person name="Pohl T."/>
            <person name="Merkel B.J."/>
            <person name="Hornburger P."/>
            <person name="Mueller R.-W."/>
            <person name="Bruemmer F."/>
            <person name="Labrenz M."/>
            <person name="Spormann A.M."/>
            <person name="Op den Camp H."/>
            <person name="Overmann J."/>
            <person name="Amann R."/>
            <person name="Jetten M.S.M."/>
            <person name="Mascher T."/>
            <person name="Medema M.H."/>
            <person name="Devos D.P."/>
            <person name="Kaster A.-K."/>
            <person name="Ovreas L."/>
            <person name="Rohde M."/>
            <person name="Galperin M.Y."/>
            <person name="Jogler C."/>
        </authorList>
    </citation>
    <scope>NUCLEOTIDE SEQUENCE [LARGE SCALE GENOMIC DNA]</scope>
    <source>
        <strain evidence="2 3">SV_7m_r</strain>
    </source>
</reference>
<dbReference type="RefSeq" id="WP_145269521.1">
    <property type="nucleotide sequence ID" value="NZ_CP036272.1"/>
</dbReference>
<evidence type="ECO:0000313" key="2">
    <source>
        <dbReference type="EMBL" id="QDT58394.1"/>
    </source>
</evidence>
<gene>
    <name evidence="2" type="ORF">SV7mr_08860</name>
</gene>
<keyword evidence="1" id="KW-0812">Transmembrane</keyword>
<keyword evidence="1" id="KW-0472">Membrane</keyword>
<evidence type="ECO:0008006" key="4">
    <source>
        <dbReference type="Google" id="ProtNLM"/>
    </source>
</evidence>
<keyword evidence="3" id="KW-1185">Reference proteome</keyword>
<evidence type="ECO:0000313" key="3">
    <source>
        <dbReference type="Proteomes" id="UP000315003"/>
    </source>
</evidence>
<dbReference type="Proteomes" id="UP000315003">
    <property type="component" value="Chromosome"/>
</dbReference>
<organism evidence="2 3">
    <name type="scientific">Stieleria bergensis</name>
    <dbReference type="NCBI Taxonomy" id="2528025"/>
    <lineage>
        <taxon>Bacteria</taxon>
        <taxon>Pseudomonadati</taxon>
        <taxon>Planctomycetota</taxon>
        <taxon>Planctomycetia</taxon>
        <taxon>Pirellulales</taxon>
        <taxon>Pirellulaceae</taxon>
        <taxon>Stieleria</taxon>
    </lineage>
</organism>
<evidence type="ECO:0000256" key="1">
    <source>
        <dbReference type="SAM" id="Phobius"/>
    </source>
</evidence>
<proteinExistence type="predicted"/>
<accession>A0A517SQI7</accession>
<dbReference type="EMBL" id="CP036272">
    <property type="protein sequence ID" value="QDT58394.1"/>
    <property type="molecule type" value="Genomic_DNA"/>
</dbReference>
<sequence>MHERTERAVARILFVFCCALPTFLILSAILYRSTPWHQNAVLAKFSQQLGRELGLIVKMQQCQQVAPGKYILHSVKLIDPETESHLGSIRRIDYLQQDDHLGIVLHQPELQSAGLQRTWHLIHDRLISSAQHTVVPIYVTAQDLTIRSKLGALPLAEVTAKITPEENGIRLVASAGHPDKSGEPLIQAELFRDRSDDQPRTELTLSTVGTALPCAAIADHANWVHKLGPDAEFLGTLRCKQTDDAWKIDLSGARIQNMHLSYLTDELAHRVTGTATLELHQFTLLPGQSIDASGIIHASGVRFEAPLAHSLDQLLGLQIDASRWEQNPGGIECRLAAMHFEIADERLQLTGICDRFREGLQPNVILFGAGTALAMTPESSIRSDRVTAVLSPPSRMLNRWNQVLLPTAPRVQLSTAPSASIRGVRPR</sequence>
<protein>
    <recommendedName>
        <fullName evidence="4">AsmA-like C-terminal domain-containing protein</fullName>
    </recommendedName>
</protein>
<dbReference type="AlphaFoldDB" id="A0A517SQI7"/>